<dbReference type="Proteomes" id="UP000053573">
    <property type="component" value="Unassembled WGS sequence"/>
</dbReference>
<dbReference type="EMBL" id="LDEV01001443">
    <property type="protein sequence ID" value="KLJ11631.1"/>
    <property type="molecule type" value="Genomic_DNA"/>
</dbReference>
<reference evidence="3" key="1">
    <citation type="journal article" date="2015" name="PLoS Genet.">
        <title>The dynamic genome and transcriptome of the human fungal pathogen Blastomyces and close relative Emmonsia.</title>
        <authorList>
            <person name="Munoz J.F."/>
            <person name="Gauthier G.M."/>
            <person name="Desjardins C.A."/>
            <person name="Gallo J.E."/>
            <person name="Holder J."/>
            <person name="Sullivan T.D."/>
            <person name="Marty A.J."/>
            <person name="Carmen J.C."/>
            <person name="Chen Z."/>
            <person name="Ding L."/>
            <person name="Gujja S."/>
            <person name="Magrini V."/>
            <person name="Misas E."/>
            <person name="Mitreva M."/>
            <person name="Priest M."/>
            <person name="Saif S."/>
            <person name="Whiston E.A."/>
            <person name="Young S."/>
            <person name="Zeng Q."/>
            <person name="Goldman W.E."/>
            <person name="Mardis E.R."/>
            <person name="Taylor J.W."/>
            <person name="McEwen J.G."/>
            <person name="Clay O.K."/>
            <person name="Klein B.S."/>
            <person name="Cuomo C.A."/>
        </authorList>
    </citation>
    <scope>NUCLEOTIDE SEQUENCE [LARGE SCALE GENOMIC DNA]</scope>
    <source>
        <strain evidence="3">UAMH 139</strain>
    </source>
</reference>
<keyword evidence="3" id="KW-1185">Reference proteome</keyword>
<keyword evidence="1" id="KW-0812">Transmembrane</keyword>
<protein>
    <submittedName>
        <fullName evidence="2">Uncharacterized protein</fullName>
    </submittedName>
</protein>
<gene>
    <name evidence="2" type="ORF">EMPG_13171</name>
</gene>
<comment type="caution">
    <text evidence="2">The sequence shown here is derived from an EMBL/GenBank/DDBJ whole genome shotgun (WGS) entry which is preliminary data.</text>
</comment>
<organism evidence="2 3">
    <name type="scientific">Blastomyces silverae</name>
    <dbReference type="NCBI Taxonomy" id="2060906"/>
    <lineage>
        <taxon>Eukaryota</taxon>
        <taxon>Fungi</taxon>
        <taxon>Dikarya</taxon>
        <taxon>Ascomycota</taxon>
        <taxon>Pezizomycotina</taxon>
        <taxon>Eurotiomycetes</taxon>
        <taxon>Eurotiomycetidae</taxon>
        <taxon>Onygenales</taxon>
        <taxon>Ajellomycetaceae</taxon>
        <taxon>Blastomyces</taxon>
    </lineage>
</organism>
<accession>A0A0H1BR29</accession>
<name>A0A0H1BR29_9EURO</name>
<keyword evidence="1" id="KW-0472">Membrane</keyword>
<evidence type="ECO:0000313" key="2">
    <source>
        <dbReference type="EMBL" id="KLJ11631.1"/>
    </source>
</evidence>
<evidence type="ECO:0000256" key="1">
    <source>
        <dbReference type="SAM" id="Phobius"/>
    </source>
</evidence>
<evidence type="ECO:0000313" key="3">
    <source>
        <dbReference type="Proteomes" id="UP000053573"/>
    </source>
</evidence>
<feature type="transmembrane region" description="Helical" evidence="1">
    <location>
        <begin position="39"/>
        <end position="59"/>
    </location>
</feature>
<sequence length="66" mass="7518">MNFLKCLGSHVRPQSRRFRHMPTLQRQAPILAGNQACRILTGPIMTICLWAMATTALAFPMTTYPW</sequence>
<dbReference type="AlphaFoldDB" id="A0A0H1BR29"/>
<keyword evidence="1" id="KW-1133">Transmembrane helix</keyword>
<proteinExistence type="predicted"/>